<evidence type="ECO:0000259" key="7">
    <source>
        <dbReference type="PROSITE" id="PS50018"/>
    </source>
</evidence>
<evidence type="ECO:0000256" key="3">
    <source>
        <dbReference type="ARBA" id="ARBA00022771"/>
    </source>
</evidence>
<dbReference type="EMBL" id="OA884564">
    <property type="protein sequence ID" value="CAD7280983.1"/>
    <property type="molecule type" value="Genomic_DNA"/>
</dbReference>
<dbReference type="PROSITE" id="PS51113">
    <property type="entry name" value="ZF_BTK"/>
    <property type="match status" value="1"/>
</dbReference>
<dbReference type="OrthoDB" id="1562946at2759"/>
<dbReference type="PROSITE" id="PS50018">
    <property type="entry name" value="RAS_GTPASE_ACTIV_2"/>
    <property type="match status" value="1"/>
</dbReference>
<evidence type="ECO:0000256" key="4">
    <source>
        <dbReference type="ARBA" id="ARBA00022833"/>
    </source>
</evidence>
<dbReference type="InterPro" id="IPR008936">
    <property type="entry name" value="Rho_GTPase_activation_prot"/>
</dbReference>
<dbReference type="SUPFAM" id="SSF48350">
    <property type="entry name" value="GTPase activation domain, GAP"/>
    <property type="match status" value="1"/>
</dbReference>
<proteinExistence type="predicted"/>
<feature type="domain" description="Ras-GAP" evidence="7">
    <location>
        <begin position="1"/>
        <end position="147"/>
    </location>
</feature>
<dbReference type="PANTHER" id="PTHR10194:SF148">
    <property type="entry name" value="GTPASE-ACTIVATING PROTEIN"/>
    <property type="match status" value="1"/>
</dbReference>
<dbReference type="PROSITE" id="PS50003">
    <property type="entry name" value="PH_DOMAIN"/>
    <property type="match status" value="1"/>
</dbReference>
<keyword evidence="2" id="KW-0479">Metal-binding</keyword>
<evidence type="ECO:0000256" key="1">
    <source>
        <dbReference type="ARBA" id="ARBA00022468"/>
    </source>
</evidence>
<dbReference type="InterPro" id="IPR001936">
    <property type="entry name" value="RasGAP_dom"/>
</dbReference>
<dbReference type="SUPFAM" id="SSF50729">
    <property type="entry name" value="PH domain-like"/>
    <property type="match status" value="2"/>
</dbReference>
<dbReference type="SMART" id="SM00233">
    <property type="entry name" value="PH"/>
    <property type="match status" value="1"/>
</dbReference>
<dbReference type="InterPro" id="IPR011993">
    <property type="entry name" value="PH-like_dom_sf"/>
</dbReference>
<dbReference type="Pfam" id="PF00779">
    <property type="entry name" value="BTK"/>
    <property type="match status" value="1"/>
</dbReference>
<evidence type="ECO:0000313" key="8">
    <source>
        <dbReference type="EMBL" id="CAD7280983.1"/>
    </source>
</evidence>
<dbReference type="EMBL" id="CAJPEX010002527">
    <property type="protein sequence ID" value="CAG0921135.1"/>
    <property type="molecule type" value="Genomic_DNA"/>
</dbReference>
<evidence type="ECO:0000256" key="5">
    <source>
        <dbReference type="PROSITE-ProRule" id="PRU00432"/>
    </source>
</evidence>
<protein>
    <submittedName>
        <fullName evidence="8">Uncharacterized protein</fullName>
    </submittedName>
</protein>
<dbReference type="GO" id="GO:0008270">
    <property type="term" value="F:zinc ion binding"/>
    <property type="evidence" value="ECO:0007669"/>
    <property type="project" value="UniProtKB-KW"/>
</dbReference>
<feature type="domain" description="PH" evidence="6">
    <location>
        <begin position="201"/>
        <end position="309"/>
    </location>
</feature>
<evidence type="ECO:0000313" key="9">
    <source>
        <dbReference type="Proteomes" id="UP000678499"/>
    </source>
</evidence>
<dbReference type="SMART" id="SM00323">
    <property type="entry name" value="RasGAP"/>
    <property type="match status" value="1"/>
</dbReference>
<keyword evidence="9" id="KW-1185">Reference proteome</keyword>
<dbReference type="InterPro" id="IPR039360">
    <property type="entry name" value="Ras_GTPase"/>
</dbReference>
<dbReference type="SMART" id="SM00107">
    <property type="entry name" value="BTK"/>
    <property type="match status" value="2"/>
</dbReference>
<dbReference type="Gene3D" id="1.10.506.10">
    <property type="entry name" value="GTPase Activation - p120gap, domain 1"/>
    <property type="match status" value="1"/>
</dbReference>
<name>A0A7R9GH60_9CRUS</name>
<dbReference type="InterPro" id="IPR001849">
    <property type="entry name" value="PH_domain"/>
</dbReference>
<keyword evidence="4" id="KW-0862">Zinc</keyword>
<dbReference type="GO" id="GO:0005096">
    <property type="term" value="F:GTPase activator activity"/>
    <property type="evidence" value="ECO:0007669"/>
    <property type="project" value="UniProtKB-KW"/>
</dbReference>
<dbReference type="Pfam" id="PF00616">
    <property type="entry name" value="RasGAP"/>
    <property type="match status" value="1"/>
</dbReference>
<dbReference type="Pfam" id="PF00169">
    <property type="entry name" value="PH"/>
    <property type="match status" value="1"/>
</dbReference>
<evidence type="ECO:0000256" key="2">
    <source>
        <dbReference type="ARBA" id="ARBA00022723"/>
    </source>
</evidence>
<keyword evidence="3 5" id="KW-0863">Zinc-finger</keyword>
<keyword evidence="1" id="KW-0343">GTPase activation</keyword>
<evidence type="ECO:0000259" key="6">
    <source>
        <dbReference type="PROSITE" id="PS50003"/>
    </source>
</evidence>
<accession>A0A7R9GH60</accession>
<dbReference type="PANTHER" id="PTHR10194">
    <property type="entry name" value="RAS GTPASE-ACTIVATING PROTEINS"/>
    <property type="match status" value="1"/>
</dbReference>
<dbReference type="Proteomes" id="UP000678499">
    <property type="component" value="Unassembled WGS sequence"/>
</dbReference>
<dbReference type="Gene3D" id="2.30.29.30">
    <property type="entry name" value="Pleckstrin-homology domain (PH domain)/Phosphotyrosine-binding domain (PTB)"/>
    <property type="match status" value="2"/>
</dbReference>
<sequence>MMIVGRTYLQSTLKSSLEKVLREKKPCEIDPKKIADSDSPKSEVLKENLQNLKEIAEETLSSIVNSASRCPLLMCQMFSVLKQLAEEYFPTRPEVKYSVMSGFVFLRFFTRAIGDPKKFDLVTEPAGDAMTSRTLVLLSKIVQSLGNHVAAKSAPQVAKEDYMSPVMERFVSPSWVDAICGFLETISTFPVQRDRCDEPPMLLREGWMMKKSCGKGNVFRPRKSFTNRHFTLTTTELRYAGSKDSKTPNRIPASHILDVERMEDSSFSSSMCMSNLLRIKLPNNKSLIIQAKNCVEQKQWMESLNRVRLANANRLEKCHPGAFRDGKWEWCAKNCVEQKQWMESLNRVRLANANRLEKCHPGAFRDGKWECCESYCERNRGCEPVTTSDVRLNIDVQREMECIYNLCASKLGEMRGILSRINETTADSGMCGSGEAIYFNTDAYGVRWYEAPDVNTEPEFSRTLQITLQKLCEYVEELLRIHTDYLDDHRRRNRIGSLQFPIGEENYPRVSPAKQQQVLQPLAQSTGNVSIFKTRSSPG</sequence>
<dbReference type="InterPro" id="IPR001562">
    <property type="entry name" value="Znf_Btk_motif"/>
</dbReference>
<dbReference type="GO" id="GO:0035556">
    <property type="term" value="P:intracellular signal transduction"/>
    <property type="evidence" value="ECO:0007669"/>
    <property type="project" value="InterPro"/>
</dbReference>
<gene>
    <name evidence="8" type="ORF">NMOB1V02_LOCUS8638</name>
</gene>
<reference evidence="8" key="1">
    <citation type="submission" date="2020-11" db="EMBL/GenBank/DDBJ databases">
        <authorList>
            <person name="Tran Van P."/>
        </authorList>
    </citation>
    <scope>NUCLEOTIDE SEQUENCE</scope>
</reference>
<organism evidence="8">
    <name type="scientific">Notodromas monacha</name>
    <dbReference type="NCBI Taxonomy" id="399045"/>
    <lineage>
        <taxon>Eukaryota</taxon>
        <taxon>Metazoa</taxon>
        <taxon>Ecdysozoa</taxon>
        <taxon>Arthropoda</taxon>
        <taxon>Crustacea</taxon>
        <taxon>Oligostraca</taxon>
        <taxon>Ostracoda</taxon>
        <taxon>Podocopa</taxon>
        <taxon>Podocopida</taxon>
        <taxon>Cypridocopina</taxon>
        <taxon>Cypridoidea</taxon>
        <taxon>Cyprididae</taxon>
        <taxon>Notodromas</taxon>
    </lineage>
</organism>
<dbReference type="AlphaFoldDB" id="A0A7R9GH60"/>